<sequence>MVNRGRSGGCVTCKQRRVKCNEARPECGPCQRLGFPCGGYKSKYANLKFKDETAKFCAKLANCEAAAAGRVITITEQKPPPPRRRSGLVLQRPLAEPDTAVPFYLQVYASAGRDLGAARGFFEMLIPVYTSQPQNSALSLAVSAVAEEVLSLWRHDDSFQSARSWETYHTRAVKSLRSALQDRNEWGKPATTLAVLALQWYENIAAIYGLRSATRIHHNGAMSLLPFADPDCTGNAKTSAYVRRFILHTEISSAMRQERPLQEMASSWIKENSLIEAAAPDNPSFTLDTIGASVAELQARYVNQYQSADQTPRDWIAEAQHLDEQLVTWAQNVPVRWQPRKLISGRDLDPSILAYRSVAEIYPSCQIGAIWNLWRVQRLLLIRIILNSLRRACDDDPAQPDASKDGVSATIDDTDLVQQLHTTLQTLVDSICHSVPFYLGNRTRPSSIADFTDPTILLPSCQPQVATAIATAAHSDDSWIYHAPGDEKHKQHIIAQGPWHLMSPLSRLLTLFSEDDDQQQQQGRSGSGLGLETSVLRPGQYEWICEQFLRVTVLLRILPGRAGGGRRKERSIDNRVECLAQAVRKGAIFMSGP</sequence>
<keyword evidence="7" id="KW-1185">Reference proteome</keyword>
<dbReference type="InterPro" id="IPR053175">
    <property type="entry name" value="DHMBA_Reg_Transcription_Factor"/>
</dbReference>
<organism evidence="6 7">
    <name type="scientific">Aspergillus pseudoustus</name>
    <dbReference type="NCBI Taxonomy" id="1810923"/>
    <lineage>
        <taxon>Eukaryota</taxon>
        <taxon>Fungi</taxon>
        <taxon>Dikarya</taxon>
        <taxon>Ascomycota</taxon>
        <taxon>Pezizomycotina</taxon>
        <taxon>Eurotiomycetes</taxon>
        <taxon>Eurotiomycetidae</taxon>
        <taxon>Eurotiales</taxon>
        <taxon>Aspergillaceae</taxon>
        <taxon>Aspergillus</taxon>
        <taxon>Aspergillus subgen. Nidulantes</taxon>
    </lineage>
</organism>
<dbReference type="PROSITE" id="PS00463">
    <property type="entry name" value="ZN2_CY6_FUNGAL_1"/>
    <property type="match status" value="1"/>
</dbReference>
<dbReference type="EMBL" id="JBFXLU010000549">
    <property type="protein sequence ID" value="KAL2824566.1"/>
    <property type="molecule type" value="Genomic_DNA"/>
</dbReference>
<evidence type="ECO:0000313" key="6">
    <source>
        <dbReference type="EMBL" id="KAL2824566.1"/>
    </source>
</evidence>
<keyword evidence="3" id="KW-0804">Transcription</keyword>
<evidence type="ECO:0000256" key="3">
    <source>
        <dbReference type="ARBA" id="ARBA00023163"/>
    </source>
</evidence>
<dbReference type="Proteomes" id="UP001610446">
    <property type="component" value="Unassembled WGS sequence"/>
</dbReference>
<evidence type="ECO:0000256" key="4">
    <source>
        <dbReference type="ARBA" id="ARBA00023242"/>
    </source>
</evidence>
<feature type="domain" description="Zn(2)-C6 fungal-type" evidence="5">
    <location>
        <begin position="9"/>
        <end position="37"/>
    </location>
</feature>
<reference evidence="6 7" key="1">
    <citation type="submission" date="2024-07" db="EMBL/GenBank/DDBJ databases">
        <title>Section-level genome sequencing and comparative genomics of Aspergillus sections Usti and Cavernicolus.</title>
        <authorList>
            <consortium name="Lawrence Berkeley National Laboratory"/>
            <person name="Nybo J.L."/>
            <person name="Vesth T.C."/>
            <person name="Theobald S."/>
            <person name="Frisvad J.C."/>
            <person name="Larsen T.O."/>
            <person name="Kjaerboelling I."/>
            <person name="Rothschild-Mancinelli K."/>
            <person name="Lyhne E.K."/>
            <person name="Kogle M.E."/>
            <person name="Barry K."/>
            <person name="Clum A."/>
            <person name="Na H."/>
            <person name="Ledsgaard L."/>
            <person name="Lin J."/>
            <person name="Lipzen A."/>
            <person name="Kuo A."/>
            <person name="Riley R."/>
            <person name="Mondo S."/>
            <person name="Labutti K."/>
            <person name="Haridas S."/>
            <person name="Pangalinan J."/>
            <person name="Salamov A.A."/>
            <person name="Simmons B.A."/>
            <person name="Magnuson J.K."/>
            <person name="Chen J."/>
            <person name="Drula E."/>
            <person name="Henrissat B."/>
            <person name="Wiebenga A."/>
            <person name="Lubbers R.J."/>
            <person name="Gomes A.C."/>
            <person name="Makela M.R."/>
            <person name="Stajich J."/>
            <person name="Grigoriev I.V."/>
            <person name="Mortensen U.H."/>
            <person name="De Vries R.P."/>
            <person name="Baker S.E."/>
            <person name="Andersen M.R."/>
        </authorList>
    </citation>
    <scope>NUCLEOTIDE SEQUENCE [LARGE SCALE GENOMIC DNA]</scope>
    <source>
        <strain evidence="6 7">CBS 123904</strain>
    </source>
</reference>
<dbReference type="InterPro" id="IPR021858">
    <property type="entry name" value="Fun_TF"/>
</dbReference>
<comment type="caution">
    <text evidence="6">The sequence shown here is derived from an EMBL/GenBank/DDBJ whole genome shotgun (WGS) entry which is preliminary data.</text>
</comment>
<dbReference type="Gene3D" id="4.10.240.10">
    <property type="entry name" value="Zn(2)-C6 fungal-type DNA-binding domain"/>
    <property type="match status" value="1"/>
</dbReference>
<keyword evidence="4" id="KW-0539">Nucleus</keyword>
<dbReference type="InterPro" id="IPR001138">
    <property type="entry name" value="Zn2Cys6_DnaBD"/>
</dbReference>
<name>A0ABR4IA12_9EURO</name>
<dbReference type="Pfam" id="PF11951">
    <property type="entry name" value="Fungal_trans_2"/>
    <property type="match status" value="1"/>
</dbReference>
<keyword evidence="2" id="KW-0238">DNA-binding</keyword>
<dbReference type="PANTHER" id="PTHR38791:SF5">
    <property type="entry name" value="TRANSCRIPTION FACTOR DBAG-RELATED"/>
    <property type="match status" value="1"/>
</dbReference>
<gene>
    <name evidence="6" type="ORF">BJY01DRAFT_164705</name>
</gene>
<dbReference type="CDD" id="cd00067">
    <property type="entry name" value="GAL4"/>
    <property type="match status" value="1"/>
</dbReference>
<accession>A0ABR4IA12</accession>
<proteinExistence type="predicted"/>
<dbReference type="InterPro" id="IPR036864">
    <property type="entry name" value="Zn2-C6_fun-type_DNA-bd_sf"/>
</dbReference>
<evidence type="ECO:0000256" key="1">
    <source>
        <dbReference type="ARBA" id="ARBA00023015"/>
    </source>
</evidence>
<dbReference type="PROSITE" id="PS50048">
    <property type="entry name" value="ZN2_CY6_FUNGAL_2"/>
    <property type="match status" value="1"/>
</dbReference>
<dbReference type="PANTHER" id="PTHR38791">
    <property type="entry name" value="ZN(II)2CYS6 TRANSCRIPTION FACTOR (EUROFUNG)-RELATED-RELATED"/>
    <property type="match status" value="1"/>
</dbReference>
<keyword evidence="1" id="KW-0805">Transcription regulation</keyword>
<evidence type="ECO:0000313" key="7">
    <source>
        <dbReference type="Proteomes" id="UP001610446"/>
    </source>
</evidence>
<protein>
    <recommendedName>
        <fullName evidence="5">Zn(2)-C6 fungal-type domain-containing protein</fullName>
    </recommendedName>
</protein>
<evidence type="ECO:0000256" key="2">
    <source>
        <dbReference type="ARBA" id="ARBA00023125"/>
    </source>
</evidence>
<dbReference type="SMART" id="SM00066">
    <property type="entry name" value="GAL4"/>
    <property type="match status" value="1"/>
</dbReference>
<dbReference type="Pfam" id="PF00172">
    <property type="entry name" value="Zn_clus"/>
    <property type="match status" value="1"/>
</dbReference>
<dbReference type="SUPFAM" id="SSF57701">
    <property type="entry name" value="Zn2/Cys6 DNA-binding domain"/>
    <property type="match status" value="1"/>
</dbReference>
<evidence type="ECO:0000259" key="5">
    <source>
        <dbReference type="PROSITE" id="PS50048"/>
    </source>
</evidence>